<name>A0A7W9WZJ8_9BURK</name>
<evidence type="ECO:0000313" key="1">
    <source>
        <dbReference type="EMBL" id="MBB6133743.1"/>
    </source>
</evidence>
<dbReference type="Proteomes" id="UP000540787">
    <property type="component" value="Unassembled WGS sequence"/>
</dbReference>
<dbReference type="EMBL" id="JACHBX010000001">
    <property type="protein sequence ID" value="MBB6133743.1"/>
    <property type="molecule type" value="Genomic_DNA"/>
</dbReference>
<evidence type="ECO:0008006" key="3">
    <source>
        <dbReference type="Google" id="ProtNLM"/>
    </source>
</evidence>
<accession>A0A7W9WZJ8</accession>
<dbReference type="PROSITE" id="PS51257">
    <property type="entry name" value="PROKAR_LIPOPROTEIN"/>
    <property type="match status" value="1"/>
</dbReference>
<evidence type="ECO:0000313" key="2">
    <source>
        <dbReference type="Proteomes" id="UP000540787"/>
    </source>
</evidence>
<dbReference type="AlphaFoldDB" id="A0A7W9WZJ8"/>
<comment type="caution">
    <text evidence="1">The sequence shown here is derived from an EMBL/GenBank/DDBJ whole genome shotgun (WGS) entry which is preliminary data.</text>
</comment>
<sequence length="253" mass="28503">MTIYKILFSTFLLLLCGCSPRGESGASRSGDQVSVSVHGVNYTEEPFEFSVVDPRDEKNNGGGEHIGPYAAGGIVCCFKIPAKWSPGTVIEVESRHWLSTGSGEEISAIEKKHTVELPAYANGKAGELWVLRRSDGGFDIVSSDLQPDHPQWPGKIKGWPVPSRDFMLKRWELVRDDAEHAVKNGQHLIAEVERSSESLFREAWDLDEKYSKETIEKFTGSEDSAYHQSLKKRYTDRLRFSEARLRQIMKDKP</sequence>
<dbReference type="RefSeq" id="WP_183553382.1">
    <property type="nucleotide sequence ID" value="NZ_JACHBX010000001.1"/>
</dbReference>
<protein>
    <recommendedName>
        <fullName evidence="3">DUF3304 domain-containing protein</fullName>
    </recommendedName>
</protein>
<keyword evidence="2" id="KW-1185">Reference proteome</keyword>
<proteinExistence type="predicted"/>
<organism evidence="1 2">
    <name type="scientific">Massilia aurea</name>
    <dbReference type="NCBI Taxonomy" id="373040"/>
    <lineage>
        <taxon>Bacteria</taxon>
        <taxon>Pseudomonadati</taxon>
        <taxon>Pseudomonadota</taxon>
        <taxon>Betaproteobacteria</taxon>
        <taxon>Burkholderiales</taxon>
        <taxon>Oxalobacteraceae</taxon>
        <taxon>Telluria group</taxon>
        <taxon>Massilia</taxon>
    </lineage>
</organism>
<gene>
    <name evidence="1" type="ORF">HD842_001854</name>
</gene>
<reference evidence="1 2" key="1">
    <citation type="submission" date="2020-08" db="EMBL/GenBank/DDBJ databases">
        <title>The Agave Microbiome: Exploring the role of microbial communities in plant adaptations to desert environments.</title>
        <authorList>
            <person name="Partida-Martinez L.P."/>
        </authorList>
    </citation>
    <scope>NUCLEOTIDE SEQUENCE [LARGE SCALE GENOMIC DNA]</scope>
    <source>
        <strain evidence="1 2">AT3.2</strain>
    </source>
</reference>
<dbReference type="Pfam" id="PF11745">
    <property type="entry name" value="DUF3304"/>
    <property type="match status" value="1"/>
</dbReference>
<dbReference type="InterPro" id="IPR021733">
    <property type="entry name" value="DUF3304"/>
</dbReference>